<sequence length="78" mass="9125">MILVTIARFGCNECSDHKLSHMRQNPPPQQQKERQNYCIASTATTYQRNQNSPQNKKTKHQWQKIEEKTYNCKATASN</sequence>
<feature type="compositionally biased region" description="Polar residues" evidence="1">
    <location>
        <begin position="38"/>
        <end position="55"/>
    </location>
</feature>
<name>A0A9N9HE04_9GLOM</name>
<organism evidence="2 3">
    <name type="scientific">Ambispora gerdemannii</name>
    <dbReference type="NCBI Taxonomy" id="144530"/>
    <lineage>
        <taxon>Eukaryota</taxon>
        <taxon>Fungi</taxon>
        <taxon>Fungi incertae sedis</taxon>
        <taxon>Mucoromycota</taxon>
        <taxon>Glomeromycotina</taxon>
        <taxon>Glomeromycetes</taxon>
        <taxon>Archaeosporales</taxon>
        <taxon>Ambisporaceae</taxon>
        <taxon>Ambispora</taxon>
    </lineage>
</organism>
<feature type="region of interest" description="Disordered" evidence="1">
    <location>
        <begin position="16"/>
        <end position="63"/>
    </location>
</feature>
<proteinExistence type="predicted"/>
<dbReference type="Proteomes" id="UP000789831">
    <property type="component" value="Unassembled WGS sequence"/>
</dbReference>
<protein>
    <submittedName>
        <fullName evidence="2">7214_t:CDS:1</fullName>
    </submittedName>
</protein>
<accession>A0A9N9HE04</accession>
<feature type="non-terminal residue" evidence="2">
    <location>
        <position position="78"/>
    </location>
</feature>
<dbReference type="AlphaFoldDB" id="A0A9N9HE04"/>
<evidence type="ECO:0000313" key="3">
    <source>
        <dbReference type="Proteomes" id="UP000789831"/>
    </source>
</evidence>
<gene>
    <name evidence="2" type="ORF">AGERDE_LOCUS12346</name>
</gene>
<comment type="caution">
    <text evidence="2">The sequence shown here is derived from an EMBL/GenBank/DDBJ whole genome shotgun (WGS) entry which is preliminary data.</text>
</comment>
<dbReference type="EMBL" id="CAJVPL010008158">
    <property type="protein sequence ID" value="CAG8673115.1"/>
    <property type="molecule type" value="Genomic_DNA"/>
</dbReference>
<reference evidence="2" key="1">
    <citation type="submission" date="2021-06" db="EMBL/GenBank/DDBJ databases">
        <authorList>
            <person name="Kallberg Y."/>
            <person name="Tangrot J."/>
            <person name="Rosling A."/>
        </authorList>
    </citation>
    <scope>NUCLEOTIDE SEQUENCE</scope>
    <source>
        <strain evidence="2">MT106</strain>
    </source>
</reference>
<keyword evidence="3" id="KW-1185">Reference proteome</keyword>
<evidence type="ECO:0000313" key="2">
    <source>
        <dbReference type="EMBL" id="CAG8673115.1"/>
    </source>
</evidence>
<evidence type="ECO:0000256" key="1">
    <source>
        <dbReference type="SAM" id="MobiDB-lite"/>
    </source>
</evidence>